<sequence length="202" mass="23218">MAESQCESNTIKEAVERANGFLYATESKIDIDVSDALKGLKALRREANETIKVLDQLQERIGKFSKDNDNQAIFSTSGQGIYIKNGKFGVSAYTGELLYPQKQIFDVGLDFTQVFIDSFTNYSRYLVIDYEQWNENEPIFFGFIRHDKYIRKTKNKERKFGKTILDLGDFDEDVKEITLDISVCSLRGNSCNFKITGIYFQD</sequence>
<evidence type="ECO:0000313" key="2">
    <source>
        <dbReference type="Proteomes" id="UP001220217"/>
    </source>
</evidence>
<dbReference type="RefSeq" id="WP_275037775.1">
    <property type="nucleotide sequence ID" value="NZ_CP118721.1"/>
</dbReference>
<proteinExistence type="predicted"/>
<accession>A0ABD7X447</accession>
<dbReference type="AlphaFoldDB" id="A0ABD7X447"/>
<reference evidence="1 2" key="1">
    <citation type="submission" date="2023-02" db="EMBL/GenBank/DDBJ databases">
        <title>Complete genome sequence of Priestia aryabhattai G5MAi6, a methanol-tolerant strain isolated from tap water in Hong Kong.</title>
        <authorList>
            <person name="Leung K.M."/>
            <person name="Lai G.K.K."/>
            <person name="Griffin S.D.J."/>
        </authorList>
    </citation>
    <scope>NUCLEOTIDE SEQUENCE [LARGE SCALE GENOMIC DNA]</scope>
    <source>
        <strain evidence="1 2">G5MAi6</strain>
        <plasmid evidence="1 2">pG5MAi6_3</plasmid>
    </source>
</reference>
<geneLocation type="plasmid" evidence="1 2">
    <name>pG5MAi6_3</name>
</geneLocation>
<keyword evidence="1" id="KW-0614">Plasmid</keyword>
<gene>
    <name evidence="1" type="ORF">PWO00_28570</name>
</gene>
<dbReference type="EMBL" id="CP118721">
    <property type="protein sequence ID" value="WEA47275.1"/>
    <property type="molecule type" value="Genomic_DNA"/>
</dbReference>
<organism evidence="1 2">
    <name type="scientific">Priestia aryabhattai</name>
    <name type="common">Bacillus aryabhattai</name>
    <dbReference type="NCBI Taxonomy" id="412384"/>
    <lineage>
        <taxon>Bacteria</taxon>
        <taxon>Bacillati</taxon>
        <taxon>Bacillota</taxon>
        <taxon>Bacilli</taxon>
        <taxon>Bacillales</taxon>
        <taxon>Bacillaceae</taxon>
        <taxon>Priestia</taxon>
    </lineage>
</organism>
<dbReference type="Proteomes" id="UP001220217">
    <property type="component" value="Plasmid pG5MAi6_3"/>
</dbReference>
<protein>
    <submittedName>
        <fullName evidence="1">Uncharacterized protein</fullName>
    </submittedName>
</protein>
<evidence type="ECO:0000313" key="1">
    <source>
        <dbReference type="EMBL" id="WEA47275.1"/>
    </source>
</evidence>
<name>A0ABD7X447_PRIAR</name>